<reference evidence="3" key="1">
    <citation type="submission" date="2011-04" db="EMBL/GenBank/DDBJ databases">
        <title>Evolution of plant cell wall degrading machinery underlies the functional diversity of forest fungi.</title>
        <authorList>
            <consortium name="US DOE Joint Genome Institute (JGI-PGF)"/>
            <person name="Eastwood D.C."/>
            <person name="Floudas D."/>
            <person name="Binder M."/>
            <person name="Majcherczyk A."/>
            <person name="Schneider P."/>
            <person name="Aerts A."/>
            <person name="Asiegbu F.O."/>
            <person name="Baker S.E."/>
            <person name="Barry K."/>
            <person name="Bendiksby M."/>
            <person name="Blumentritt M."/>
            <person name="Coutinho P.M."/>
            <person name="Cullen D."/>
            <person name="Cullen D."/>
            <person name="Gathman A."/>
            <person name="Goodell B."/>
            <person name="Henrissat B."/>
            <person name="Ihrmark K."/>
            <person name="Kauserud H."/>
            <person name="Kohler A."/>
            <person name="LaButti K."/>
            <person name="Lapidus A."/>
            <person name="Lavin J.L."/>
            <person name="Lee Y.-H."/>
            <person name="Lindquist E."/>
            <person name="Lilly W."/>
            <person name="Lucas S."/>
            <person name="Morin E."/>
            <person name="Murat C."/>
            <person name="Oguiza J.A."/>
            <person name="Park J."/>
            <person name="Pisabarro A.G."/>
            <person name="Riley R."/>
            <person name="Rosling A."/>
            <person name="Salamov A."/>
            <person name="Schmidt O."/>
            <person name="Schmutz J."/>
            <person name="Skrede I."/>
            <person name="Stenlid J."/>
            <person name="Wiebenga A."/>
            <person name="Xie X."/>
            <person name="Kues U."/>
            <person name="Hibbett D.S."/>
            <person name="Hoffmeister D."/>
            <person name="Hogberg N."/>
            <person name="Martin F."/>
            <person name="Grigoriev I.V."/>
            <person name="Watkinson S.C."/>
        </authorList>
    </citation>
    <scope>NUCLEOTIDE SEQUENCE</scope>
    <source>
        <strain evidence="3">S7.9</strain>
    </source>
</reference>
<dbReference type="SUPFAM" id="SSF53474">
    <property type="entry name" value="alpha/beta-Hydrolases"/>
    <property type="match status" value="1"/>
</dbReference>
<gene>
    <name evidence="3" type="ORF">SERLADRAFT_444411</name>
</gene>
<sequence length="555" mass="61516">MFRSIFDHNFALFPLHHHNIPLTIHYHRSPMHYASQNTIVKKKCCLDHLLTLTRYPHASSDNPLTVSLSDMGDPNGFPLVIFLGLGCVRHIMGLYDEMADCLGLRLITIDRWGLGRTDTPHPMHAGGILEWALVVEEVLDHLNIDQCSVMAHSAGAPYALSFANRVPDRIRGDICLLAPWIGGNENGCYKWLKYIPNGILRTVQAADWKIQAWMLGKPPSLAYQGIGYTVASSKTFGVEPILSGQAPLSGGINCDNNHCVYPSTETVRRPSLCSSSFGEYDDLHDFNGHFDSQGSLGTWSTSLHKSDSGIVTERHSKTILRRLKLKAVSTSLPAQAEKPPPWSFRKLKTLRSVGSLKGKSSTPTPLPKIGDLPCPAQLQRSVSTISINNLGLHTTAEKSDSTIYKASKVFDPTSQSILPQNRPSITTGRLPSFSTSSTTSSDVTTRRSDCLQAALGNALLAASHAESAKGTHSDLLQILNRDHRPWGFSYSSYPHKVLVWYGDKDDKITEDAVRWMERTMSEDRCHVKVVKGAHHALMYNSSVVVDVLERIREFW</sequence>
<dbReference type="HOGENOM" id="CLU_041176_0_0_1"/>
<dbReference type="OrthoDB" id="435520at2759"/>
<evidence type="ECO:0000313" key="3">
    <source>
        <dbReference type="EMBL" id="EGO30704.1"/>
    </source>
</evidence>
<dbReference type="InterPro" id="IPR000073">
    <property type="entry name" value="AB_hydrolase_1"/>
</dbReference>
<dbReference type="GeneID" id="18816093"/>
<dbReference type="Proteomes" id="UP000008064">
    <property type="component" value="Unassembled WGS sequence"/>
</dbReference>
<evidence type="ECO:0000256" key="1">
    <source>
        <dbReference type="SAM" id="MobiDB-lite"/>
    </source>
</evidence>
<dbReference type="Pfam" id="PF00561">
    <property type="entry name" value="Abhydrolase_1"/>
    <property type="match status" value="1"/>
</dbReference>
<dbReference type="KEGG" id="sla:SERLADRAFT_444411"/>
<protein>
    <recommendedName>
        <fullName evidence="2">AB hydrolase-1 domain-containing protein</fullName>
    </recommendedName>
</protein>
<feature type="domain" description="AB hydrolase-1" evidence="2">
    <location>
        <begin position="95"/>
        <end position="178"/>
    </location>
</feature>
<organism>
    <name type="scientific">Serpula lacrymans var. lacrymans (strain S7.9)</name>
    <name type="common">Dry rot fungus</name>
    <dbReference type="NCBI Taxonomy" id="578457"/>
    <lineage>
        <taxon>Eukaryota</taxon>
        <taxon>Fungi</taxon>
        <taxon>Dikarya</taxon>
        <taxon>Basidiomycota</taxon>
        <taxon>Agaricomycotina</taxon>
        <taxon>Agaricomycetes</taxon>
        <taxon>Agaricomycetidae</taxon>
        <taxon>Boletales</taxon>
        <taxon>Coniophorineae</taxon>
        <taxon>Serpulaceae</taxon>
        <taxon>Serpula</taxon>
    </lineage>
</organism>
<dbReference type="RefSeq" id="XP_007312588.1">
    <property type="nucleotide sequence ID" value="XM_007312526.1"/>
</dbReference>
<dbReference type="EMBL" id="GL945428">
    <property type="protein sequence ID" value="EGO30704.1"/>
    <property type="molecule type" value="Genomic_DNA"/>
</dbReference>
<accession>F8NCW0</accession>
<dbReference type="InterPro" id="IPR029058">
    <property type="entry name" value="AB_hydrolase_fold"/>
</dbReference>
<feature type="compositionally biased region" description="Low complexity" evidence="1">
    <location>
        <begin position="432"/>
        <end position="441"/>
    </location>
</feature>
<dbReference type="AlphaFoldDB" id="F8NCW0"/>
<dbReference type="PANTHER" id="PTHR43433:SF10">
    <property type="entry name" value="AB HYDROLASE-1 DOMAIN-CONTAINING PROTEIN"/>
    <property type="match status" value="1"/>
</dbReference>
<evidence type="ECO:0000259" key="2">
    <source>
        <dbReference type="Pfam" id="PF00561"/>
    </source>
</evidence>
<dbReference type="InterPro" id="IPR050471">
    <property type="entry name" value="AB_hydrolase"/>
</dbReference>
<dbReference type="Gene3D" id="3.40.50.1820">
    <property type="entry name" value="alpha/beta hydrolase"/>
    <property type="match status" value="2"/>
</dbReference>
<dbReference type="PANTHER" id="PTHR43433">
    <property type="entry name" value="HYDROLASE, ALPHA/BETA FOLD FAMILY PROTEIN"/>
    <property type="match status" value="1"/>
</dbReference>
<feature type="region of interest" description="Disordered" evidence="1">
    <location>
        <begin position="415"/>
        <end position="441"/>
    </location>
</feature>
<name>F8NCW0_SERL9</name>
<feature type="compositionally biased region" description="Polar residues" evidence="1">
    <location>
        <begin position="415"/>
        <end position="429"/>
    </location>
</feature>
<proteinExistence type="predicted"/>